<reference evidence="9" key="1">
    <citation type="submission" date="2020-04" db="EMBL/GenBank/DDBJ databases">
        <authorList>
            <person name="Zhang T."/>
        </authorList>
    </citation>
    <scope>NUCLEOTIDE SEQUENCE</scope>
    <source>
        <strain evidence="9">HKST-UBA01</strain>
    </source>
</reference>
<evidence type="ECO:0000256" key="4">
    <source>
        <dbReference type="ARBA" id="ARBA00023029"/>
    </source>
</evidence>
<dbReference type="AlphaFoldDB" id="A0A955RQI7"/>
<dbReference type="GO" id="GO:0006265">
    <property type="term" value="P:DNA topological change"/>
    <property type="evidence" value="ECO:0007669"/>
    <property type="project" value="InterPro"/>
</dbReference>
<dbReference type="GO" id="GO:0009330">
    <property type="term" value="C:DNA topoisomerase type II (double strand cut, ATP-hydrolyzing) complex"/>
    <property type="evidence" value="ECO:0007669"/>
    <property type="project" value="TreeGrafter"/>
</dbReference>
<evidence type="ECO:0000256" key="3">
    <source>
        <dbReference type="ARBA" id="ARBA00012895"/>
    </source>
</evidence>
<dbReference type="Gene3D" id="2.120.10.90">
    <property type="entry name" value="DNA gyrase/topoisomerase IV, subunit A, C-terminal"/>
    <property type="match status" value="1"/>
</dbReference>
<gene>
    <name evidence="9" type="ORF">KC571_03900</name>
</gene>
<dbReference type="Proteomes" id="UP000701698">
    <property type="component" value="Unassembled WGS sequence"/>
</dbReference>
<organism evidence="9 10">
    <name type="scientific">candidate division WWE3 bacterium</name>
    <dbReference type="NCBI Taxonomy" id="2053526"/>
    <lineage>
        <taxon>Bacteria</taxon>
        <taxon>Katanobacteria</taxon>
    </lineage>
</organism>
<keyword evidence="4" id="KW-0799">Topoisomerase</keyword>
<dbReference type="InterPro" id="IPR002205">
    <property type="entry name" value="Topo_IIA_dom_A"/>
</dbReference>
<feature type="domain" description="Topo IIA-type catalytic" evidence="8">
    <location>
        <begin position="1"/>
        <end position="340"/>
    </location>
</feature>
<feature type="non-terminal residue" evidence="9">
    <location>
        <position position="1"/>
    </location>
</feature>
<dbReference type="FunFam" id="3.30.1360.40:FF:000002">
    <property type="entry name" value="DNA gyrase subunit A"/>
    <property type="match status" value="1"/>
</dbReference>
<dbReference type="PANTHER" id="PTHR43493">
    <property type="entry name" value="DNA GYRASE/TOPOISOMERASE SUBUNIT A"/>
    <property type="match status" value="1"/>
</dbReference>
<comment type="caution">
    <text evidence="9">The sequence shown here is derived from an EMBL/GenBank/DDBJ whole genome shotgun (WGS) entry which is preliminary data.</text>
</comment>
<dbReference type="PROSITE" id="PS52040">
    <property type="entry name" value="TOPO_IIA"/>
    <property type="match status" value="1"/>
</dbReference>
<dbReference type="GO" id="GO:0005737">
    <property type="term" value="C:cytoplasm"/>
    <property type="evidence" value="ECO:0007669"/>
    <property type="project" value="TreeGrafter"/>
</dbReference>
<dbReference type="InterPro" id="IPR013760">
    <property type="entry name" value="Topo_IIA-like_dom_sf"/>
</dbReference>
<evidence type="ECO:0000256" key="6">
    <source>
        <dbReference type="ARBA" id="ARBA00023235"/>
    </source>
</evidence>
<protein>
    <recommendedName>
        <fullName evidence="3">DNA topoisomerase (ATP-hydrolyzing)</fullName>
        <ecNumber evidence="3">5.6.2.2</ecNumber>
    </recommendedName>
</protein>
<proteinExistence type="inferred from homology"/>
<dbReference type="GO" id="GO:0005524">
    <property type="term" value="F:ATP binding"/>
    <property type="evidence" value="ECO:0007669"/>
    <property type="project" value="InterPro"/>
</dbReference>
<evidence type="ECO:0000256" key="5">
    <source>
        <dbReference type="ARBA" id="ARBA00023125"/>
    </source>
</evidence>
<dbReference type="Pfam" id="PF03989">
    <property type="entry name" value="DNA_gyraseA_C"/>
    <property type="match status" value="6"/>
</dbReference>
<reference evidence="9" key="2">
    <citation type="journal article" date="2021" name="Microbiome">
        <title>Successional dynamics and alternative stable states in a saline activated sludge microbial community over 9 years.</title>
        <authorList>
            <person name="Wang Y."/>
            <person name="Ye J."/>
            <person name="Ju F."/>
            <person name="Liu L."/>
            <person name="Boyd J.A."/>
            <person name="Deng Y."/>
            <person name="Parks D.H."/>
            <person name="Jiang X."/>
            <person name="Yin X."/>
            <person name="Woodcroft B.J."/>
            <person name="Tyson G.W."/>
            <person name="Hugenholtz P."/>
            <person name="Polz M.F."/>
            <person name="Zhang T."/>
        </authorList>
    </citation>
    <scope>NUCLEOTIDE SEQUENCE</scope>
    <source>
        <strain evidence="9">HKST-UBA01</strain>
    </source>
</reference>
<dbReference type="SUPFAM" id="SSF56719">
    <property type="entry name" value="Type II DNA topoisomerase"/>
    <property type="match status" value="1"/>
</dbReference>
<comment type="caution">
    <text evidence="7">Lacks conserved residue(s) required for the propagation of feature annotation.</text>
</comment>
<sequence>PSEEPHGTVPYLTEAFAKKLIDNPVFDIKEASELITEFTFNSELTVEDLIEIIPGPDFPTGGNIYNQKDILQAYATGKGKILMRAKAEIKEMKNGRYQIIVTELPYQQNKALLVAQIAKLHKDGKIDDISDLRDESDRDGLRIVIDLKTTANPQKTLNQLYKYSSMQKSFHANMVALVDGEPRLLPLKAMLLEYLKHRQVVIIRRIAFELLEAKHRSHILEGLKIALDHLDEIIELIRKSKDTEEAKTQLMERYELSDLQAQAILDMQLKRLSALERQKILDELAEIMEIIKGLELIISSPQNVMNSVKEELLGVKENYGDDRRTKIFKRAPGEFSEEDLIKNEQTIVMLSKNGYIKRVSTQSFRTQGRGGKGVKSANLKEEDVIQEVMAASTLDTMLYFTNTGRVFSTRVFDIPEASRTARGTAIVNMLQMESSESISSIVKIRHDAKDFKYLAFGTKNGFVKKTLIEEYDNIRKSGLIAINLKAGDELLTVKPTTGKDDIMMVSQDGKAIRFAEDDVRETGRATSGVIGIRTKKDDNAIQMDVLYAHDEAKFVLLTLTETGFGKVTSVDEYAQQGRGGQGVYTAKLSGKSGKLQVAQVLNPDLVIDLLVISEQGQIIRLPFETVPNQSRHTQGVHIIRMDSGDKVVSIATIEDQKDEEAEKETNQKK</sequence>
<dbReference type="InterPro" id="IPR050220">
    <property type="entry name" value="Type_II_DNA_Topoisomerases"/>
</dbReference>
<evidence type="ECO:0000313" key="9">
    <source>
        <dbReference type="EMBL" id="MCA9390522.1"/>
    </source>
</evidence>
<dbReference type="FunFam" id="1.10.268.10:FF:000001">
    <property type="entry name" value="DNA gyrase subunit A"/>
    <property type="match status" value="1"/>
</dbReference>
<dbReference type="PANTHER" id="PTHR43493:SF5">
    <property type="entry name" value="DNA GYRASE SUBUNIT A, CHLOROPLASTIC_MITOCHONDRIAL"/>
    <property type="match status" value="1"/>
</dbReference>
<evidence type="ECO:0000313" key="10">
    <source>
        <dbReference type="Proteomes" id="UP000701698"/>
    </source>
</evidence>
<dbReference type="InterPro" id="IPR013757">
    <property type="entry name" value="Topo_IIA_A_a_sf"/>
</dbReference>
<dbReference type="GO" id="GO:0003677">
    <property type="term" value="F:DNA binding"/>
    <property type="evidence" value="ECO:0007669"/>
    <property type="project" value="UniProtKB-UniRule"/>
</dbReference>
<accession>A0A955RQI7</accession>
<dbReference type="Gene3D" id="1.10.268.10">
    <property type="entry name" value="Topoisomerase, domain 3"/>
    <property type="match status" value="1"/>
</dbReference>
<dbReference type="InterPro" id="IPR035516">
    <property type="entry name" value="Gyrase/topoIV_suA_C"/>
</dbReference>
<evidence type="ECO:0000256" key="1">
    <source>
        <dbReference type="ARBA" id="ARBA00000185"/>
    </source>
</evidence>
<dbReference type="InterPro" id="IPR006691">
    <property type="entry name" value="GyrA/parC_rep"/>
</dbReference>
<dbReference type="SUPFAM" id="SSF101904">
    <property type="entry name" value="GyrA/ParC C-terminal domain-like"/>
    <property type="match status" value="1"/>
</dbReference>
<evidence type="ECO:0000256" key="7">
    <source>
        <dbReference type="PROSITE-ProRule" id="PRU01384"/>
    </source>
</evidence>
<dbReference type="Gene3D" id="3.90.199.10">
    <property type="entry name" value="Topoisomerase II, domain 5"/>
    <property type="match status" value="1"/>
</dbReference>
<comment type="similarity">
    <text evidence="2">Belongs to the type II topoisomerase GyrA/ParC subunit family.</text>
</comment>
<dbReference type="Pfam" id="PF00521">
    <property type="entry name" value="DNA_topoisoIV"/>
    <property type="match status" value="1"/>
</dbReference>
<evidence type="ECO:0000259" key="8">
    <source>
        <dbReference type="PROSITE" id="PS52040"/>
    </source>
</evidence>
<dbReference type="EC" id="5.6.2.2" evidence="3"/>
<dbReference type="InterPro" id="IPR013758">
    <property type="entry name" value="Topo_IIA_A/C_ab"/>
</dbReference>
<dbReference type="Gene3D" id="3.30.1360.40">
    <property type="match status" value="1"/>
</dbReference>
<name>A0A955RQI7_UNCKA</name>
<dbReference type="GO" id="GO:0003918">
    <property type="term" value="F:DNA topoisomerase type II (double strand cut, ATP-hydrolyzing) activity"/>
    <property type="evidence" value="ECO:0007669"/>
    <property type="project" value="UniProtKB-EC"/>
</dbReference>
<dbReference type="SMART" id="SM00434">
    <property type="entry name" value="TOP4c"/>
    <property type="match status" value="1"/>
</dbReference>
<comment type="catalytic activity">
    <reaction evidence="1">
        <text>ATP-dependent breakage, passage and rejoining of double-stranded DNA.</text>
        <dbReference type="EC" id="5.6.2.2"/>
    </reaction>
</comment>
<dbReference type="EMBL" id="JAGQKX010000118">
    <property type="protein sequence ID" value="MCA9390522.1"/>
    <property type="molecule type" value="Genomic_DNA"/>
</dbReference>
<keyword evidence="5 7" id="KW-0238">DNA-binding</keyword>
<evidence type="ECO:0000256" key="2">
    <source>
        <dbReference type="ARBA" id="ARBA00008263"/>
    </source>
</evidence>
<keyword evidence="6" id="KW-0413">Isomerase</keyword>